<dbReference type="Proteomes" id="UP000247523">
    <property type="component" value="Unassembled WGS sequence"/>
</dbReference>
<dbReference type="EMBL" id="QICS01000027">
    <property type="protein sequence ID" value="PXV84501.1"/>
    <property type="molecule type" value="Genomic_DNA"/>
</dbReference>
<evidence type="ECO:0000313" key="2">
    <source>
        <dbReference type="Proteomes" id="UP000247523"/>
    </source>
</evidence>
<proteinExistence type="predicted"/>
<dbReference type="AlphaFoldDB" id="A0A318EL54"/>
<comment type="caution">
    <text evidence="1">The sequence shown here is derived from an EMBL/GenBank/DDBJ whole genome shotgun (WGS) entry which is preliminary data.</text>
</comment>
<organism evidence="1 2">
    <name type="scientific">Lachnotalea glycerini</name>
    <dbReference type="NCBI Taxonomy" id="1763509"/>
    <lineage>
        <taxon>Bacteria</taxon>
        <taxon>Bacillati</taxon>
        <taxon>Bacillota</taxon>
        <taxon>Clostridia</taxon>
        <taxon>Lachnospirales</taxon>
        <taxon>Lachnospiraceae</taxon>
        <taxon>Lachnotalea</taxon>
    </lineage>
</organism>
<evidence type="ECO:0000313" key="1">
    <source>
        <dbReference type="EMBL" id="PXV84501.1"/>
    </source>
</evidence>
<dbReference type="Pfam" id="PF15594">
    <property type="entry name" value="Imm50"/>
    <property type="match status" value="1"/>
</dbReference>
<dbReference type="RefSeq" id="WP_110292078.1">
    <property type="nucleotide sequence ID" value="NZ_QICS01000027.1"/>
</dbReference>
<reference evidence="1 2" key="1">
    <citation type="submission" date="2018-05" db="EMBL/GenBank/DDBJ databases">
        <title>Genomic Encyclopedia of Type Strains, Phase IV (KMG-IV): sequencing the most valuable type-strain genomes for metagenomic binning, comparative biology and taxonomic classification.</title>
        <authorList>
            <person name="Goeker M."/>
        </authorList>
    </citation>
    <scope>NUCLEOTIDE SEQUENCE [LARGE SCALE GENOMIC DNA]</scope>
    <source>
        <strain evidence="1 2">DSM 28816</strain>
    </source>
</reference>
<protein>
    <submittedName>
        <fullName evidence="1">Immunity protein 50 of polymorphic toxin system</fullName>
    </submittedName>
</protein>
<gene>
    <name evidence="1" type="ORF">C8E03_1276</name>
</gene>
<name>A0A318EL54_9FIRM</name>
<dbReference type="InterPro" id="IPR028957">
    <property type="entry name" value="Imm50"/>
</dbReference>
<accession>A0A318EL54</accession>
<sequence>MWYEVIEKTEFLRRLYNKIPDLNNIEILEIQLCESGDRVKLSLFLPILIDNLPLKWKQLKYNSAIIDLELFVISSILLESKKSKLIADIHIEKTNQDTIILKCAGAINMEVCAEVGIIQEIRGCKISEMS</sequence>